<dbReference type="InterPro" id="IPR024465">
    <property type="entry name" value="DUF2399"/>
</dbReference>
<evidence type="ECO:0000259" key="2">
    <source>
        <dbReference type="Pfam" id="PF11796"/>
    </source>
</evidence>
<dbReference type="Proteomes" id="UP001596157">
    <property type="component" value="Unassembled WGS sequence"/>
</dbReference>
<protein>
    <submittedName>
        <fullName evidence="3">DUF2399 domain-containing protein</fullName>
    </submittedName>
</protein>
<sequence>MTAAPDPGRPEYEVLWRQARKAVQRGQVKLGYKAPSPAAAAAVSALVGRPLEAGVGTTVPVADLGERVASVFGRSLAEVLTAVHGQPLAATTASQDASRREWTDAILQAALDSAGLAQAWWASTWIDQVRRYAKIAPERLAAPARRAAAALARMNLTPSAPATWLTRADLAAEVGGSLSTGTKAAALALRAAALAHGVDAPRGRAAETRLWERCGVADGLSTVLVSGFPGTPGPVGVPLRSLPDAPDSGVVRVCARPALMEAATGVPLVCLSGRLNPAARTLLSRLVAAGRTVTVHTDFDATGLTILREAITLGALPWRMSAADYREALDLARAHDTDLPALDGDPGPTPWDPDLAAALRAGWAIPEEVTTDLLLSDL</sequence>
<dbReference type="InterPro" id="IPR024466">
    <property type="entry name" value="CHP02679_N"/>
</dbReference>
<feature type="domain" description="DUF2399" evidence="1">
    <location>
        <begin position="246"/>
        <end position="378"/>
    </location>
</feature>
<reference evidence="4" key="1">
    <citation type="journal article" date="2019" name="Int. J. Syst. Evol. Microbiol.">
        <title>The Global Catalogue of Microorganisms (GCM) 10K type strain sequencing project: providing services to taxonomists for standard genome sequencing and annotation.</title>
        <authorList>
            <consortium name="The Broad Institute Genomics Platform"/>
            <consortium name="The Broad Institute Genome Sequencing Center for Infectious Disease"/>
            <person name="Wu L."/>
            <person name="Ma J."/>
        </authorList>
    </citation>
    <scope>NUCLEOTIDE SEQUENCE [LARGE SCALE GENOMIC DNA]</scope>
    <source>
        <strain evidence="4">CCUG 59778</strain>
    </source>
</reference>
<evidence type="ECO:0000259" key="1">
    <source>
        <dbReference type="Pfam" id="PF09664"/>
    </source>
</evidence>
<organism evidence="3 4">
    <name type="scientific">Actinokineospora guangxiensis</name>
    <dbReference type="NCBI Taxonomy" id="1490288"/>
    <lineage>
        <taxon>Bacteria</taxon>
        <taxon>Bacillati</taxon>
        <taxon>Actinomycetota</taxon>
        <taxon>Actinomycetes</taxon>
        <taxon>Pseudonocardiales</taxon>
        <taxon>Pseudonocardiaceae</taxon>
        <taxon>Actinokineospora</taxon>
    </lineage>
</organism>
<proteinExistence type="predicted"/>
<keyword evidence="4" id="KW-1185">Reference proteome</keyword>
<feature type="domain" description="Conserved hypothetical protein CHP02679 N terminus" evidence="2">
    <location>
        <begin position="26"/>
        <end position="228"/>
    </location>
</feature>
<name>A0ABW0EKL8_9PSEU</name>
<evidence type="ECO:0000313" key="4">
    <source>
        <dbReference type="Proteomes" id="UP001596157"/>
    </source>
</evidence>
<accession>A0ABW0EKL8</accession>
<dbReference type="Pfam" id="PF11796">
    <property type="entry name" value="DUF3323"/>
    <property type="match status" value="1"/>
</dbReference>
<gene>
    <name evidence="3" type="ORF">ACFPM7_09970</name>
</gene>
<dbReference type="Pfam" id="PF09664">
    <property type="entry name" value="DUF2399"/>
    <property type="match status" value="1"/>
</dbReference>
<dbReference type="RefSeq" id="WP_378246226.1">
    <property type="nucleotide sequence ID" value="NZ_JBHSKF010000003.1"/>
</dbReference>
<dbReference type="EMBL" id="JBHSKF010000003">
    <property type="protein sequence ID" value="MFC5287377.1"/>
    <property type="molecule type" value="Genomic_DNA"/>
</dbReference>
<evidence type="ECO:0000313" key="3">
    <source>
        <dbReference type="EMBL" id="MFC5287377.1"/>
    </source>
</evidence>
<comment type="caution">
    <text evidence="3">The sequence shown here is derived from an EMBL/GenBank/DDBJ whole genome shotgun (WGS) entry which is preliminary data.</text>
</comment>